<evidence type="ECO:0000256" key="3">
    <source>
        <dbReference type="ARBA" id="ARBA00022475"/>
    </source>
</evidence>
<dbReference type="PANTHER" id="PTHR30221:SF1">
    <property type="entry name" value="SMALL-CONDUCTANCE MECHANOSENSITIVE CHANNEL"/>
    <property type="match status" value="1"/>
</dbReference>
<name>A0AAW9SD78_9BACT</name>
<dbReference type="Proteomes" id="UP001403385">
    <property type="component" value="Unassembled WGS sequence"/>
</dbReference>
<dbReference type="Pfam" id="PF00924">
    <property type="entry name" value="MS_channel_2nd"/>
    <property type="match status" value="1"/>
</dbReference>
<evidence type="ECO:0000256" key="5">
    <source>
        <dbReference type="ARBA" id="ARBA00022989"/>
    </source>
</evidence>
<keyword evidence="11" id="KW-1185">Reference proteome</keyword>
<dbReference type="GO" id="GO:0008381">
    <property type="term" value="F:mechanosensitive monoatomic ion channel activity"/>
    <property type="evidence" value="ECO:0007669"/>
    <property type="project" value="InterPro"/>
</dbReference>
<feature type="transmembrane region" description="Helical" evidence="7">
    <location>
        <begin position="22"/>
        <end position="40"/>
    </location>
</feature>
<dbReference type="InterPro" id="IPR011066">
    <property type="entry name" value="MscS_channel_C_sf"/>
</dbReference>
<dbReference type="Gene3D" id="1.10.287.1260">
    <property type="match status" value="1"/>
</dbReference>
<dbReference type="Gene3D" id="3.30.70.100">
    <property type="match status" value="1"/>
</dbReference>
<dbReference type="InterPro" id="IPR006685">
    <property type="entry name" value="MscS_channel_2nd"/>
</dbReference>
<evidence type="ECO:0000259" key="9">
    <source>
        <dbReference type="Pfam" id="PF21082"/>
    </source>
</evidence>
<dbReference type="SUPFAM" id="SSF82861">
    <property type="entry name" value="Mechanosensitive channel protein MscS (YggB), transmembrane region"/>
    <property type="match status" value="1"/>
</dbReference>
<keyword evidence="5 7" id="KW-1133">Transmembrane helix</keyword>
<keyword evidence="4 7" id="KW-0812">Transmembrane</keyword>
<keyword evidence="3" id="KW-1003">Cell membrane</keyword>
<dbReference type="Pfam" id="PF21082">
    <property type="entry name" value="MS_channel_3rd"/>
    <property type="match status" value="1"/>
</dbReference>
<dbReference type="InterPro" id="IPR008910">
    <property type="entry name" value="MSC_TM_helix"/>
</dbReference>
<dbReference type="InterPro" id="IPR045275">
    <property type="entry name" value="MscS_archaea/bacteria_type"/>
</dbReference>
<reference evidence="10 11" key="1">
    <citation type="submission" date="2024-04" db="EMBL/GenBank/DDBJ databases">
        <title>Novel genus in family Flammeovirgaceae.</title>
        <authorList>
            <person name="Nguyen T.H."/>
            <person name="Vuong T.Q."/>
            <person name="Le H."/>
            <person name="Kim S.-G."/>
        </authorList>
    </citation>
    <scope>NUCLEOTIDE SEQUENCE [LARGE SCALE GENOMIC DNA]</scope>
    <source>
        <strain evidence="10 11">JCM 23209</strain>
    </source>
</reference>
<dbReference type="GO" id="GO:0005886">
    <property type="term" value="C:plasma membrane"/>
    <property type="evidence" value="ECO:0007669"/>
    <property type="project" value="UniProtKB-SubCell"/>
</dbReference>
<comment type="subcellular location">
    <subcellularLocation>
        <location evidence="1">Cell membrane</location>
        <topology evidence="1">Multi-pass membrane protein</topology>
    </subcellularLocation>
</comment>
<gene>
    <name evidence="10" type="ORF">AAG747_21300</name>
</gene>
<feature type="domain" description="Mechanosensitive ion channel MscS" evidence="8">
    <location>
        <begin position="111"/>
        <end position="177"/>
    </location>
</feature>
<evidence type="ECO:0000256" key="2">
    <source>
        <dbReference type="ARBA" id="ARBA00008017"/>
    </source>
</evidence>
<dbReference type="SUPFAM" id="SSF82689">
    <property type="entry name" value="Mechanosensitive channel protein MscS (YggB), C-terminal domain"/>
    <property type="match status" value="1"/>
</dbReference>
<dbReference type="RefSeq" id="WP_346823252.1">
    <property type="nucleotide sequence ID" value="NZ_JBDKWZ010000014.1"/>
</dbReference>
<dbReference type="InterPro" id="IPR010920">
    <property type="entry name" value="LSM_dom_sf"/>
</dbReference>
<accession>A0AAW9SD78</accession>
<dbReference type="Gene3D" id="2.30.30.60">
    <property type="match status" value="1"/>
</dbReference>
<organism evidence="10 11">
    <name type="scientific">Rapidithrix thailandica</name>
    <dbReference type="NCBI Taxonomy" id="413964"/>
    <lineage>
        <taxon>Bacteria</taxon>
        <taxon>Pseudomonadati</taxon>
        <taxon>Bacteroidota</taxon>
        <taxon>Cytophagia</taxon>
        <taxon>Cytophagales</taxon>
        <taxon>Flammeovirgaceae</taxon>
        <taxon>Rapidithrix</taxon>
    </lineage>
</organism>
<dbReference type="EMBL" id="JBDKWZ010000014">
    <property type="protein sequence ID" value="MEN7550470.1"/>
    <property type="molecule type" value="Genomic_DNA"/>
</dbReference>
<evidence type="ECO:0000256" key="7">
    <source>
        <dbReference type="SAM" id="Phobius"/>
    </source>
</evidence>
<sequence>MDTTITYFEKVLLNWEQSVLDYLPKLFLAIVVLILFVGLAKFAKSISQKFFSKAIRAHSEIVNIISSMIYFFLILSGVFLALQIIGLEKALTKLMAGAGIIGIIVGFAFKDIASNIFAGLLLKIQHPFQKDDWVQIEDNYGVILDVGWVTTTIKTIPGQEVFVPNQVIYSNTFTNFSTFRKRRVILKCGVSYGDDLGHVKAVALDEVKNIKELLPHEEVDFYFTEIGNSTFNFQLRFWIKFTNNNDYQRAMSDIIIRIKKRFENESISIAYPVTTLDFGVKGGVNLFDKEIKVKPD</sequence>
<evidence type="ECO:0000259" key="8">
    <source>
        <dbReference type="Pfam" id="PF00924"/>
    </source>
</evidence>
<dbReference type="InterPro" id="IPR011014">
    <property type="entry name" value="MscS_channel_TM-2"/>
</dbReference>
<dbReference type="InterPro" id="IPR049278">
    <property type="entry name" value="MS_channel_C"/>
</dbReference>
<keyword evidence="6 7" id="KW-0472">Membrane</keyword>
<evidence type="ECO:0000256" key="4">
    <source>
        <dbReference type="ARBA" id="ARBA00022692"/>
    </source>
</evidence>
<proteinExistence type="inferred from homology"/>
<dbReference type="AlphaFoldDB" id="A0AAW9SD78"/>
<evidence type="ECO:0000313" key="11">
    <source>
        <dbReference type="Proteomes" id="UP001403385"/>
    </source>
</evidence>
<evidence type="ECO:0000256" key="1">
    <source>
        <dbReference type="ARBA" id="ARBA00004651"/>
    </source>
</evidence>
<comment type="caution">
    <text evidence="10">The sequence shown here is derived from an EMBL/GenBank/DDBJ whole genome shotgun (WGS) entry which is preliminary data.</text>
</comment>
<feature type="domain" description="Mechanosensitive ion channel MscS C-terminal" evidence="9">
    <location>
        <begin position="186"/>
        <end position="269"/>
    </location>
</feature>
<dbReference type="Pfam" id="PF05552">
    <property type="entry name" value="MS_channel_1st_1"/>
    <property type="match status" value="1"/>
</dbReference>
<feature type="transmembrane region" description="Helical" evidence="7">
    <location>
        <begin position="61"/>
        <end position="85"/>
    </location>
</feature>
<evidence type="ECO:0000313" key="10">
    <source>
        <dbReference type="EMBL" id="MEN7550470.1"/>
    </source>
</evidence>
<comment type="similarity">
    <text evidence="2">Belongs to the MscS (TC 1.A.23) family.</text>
</comment>
<dbReference type="SUPFAM" id="SSF50182">
    <property type="entry name" value="Sm-like ribonucleoproteins"/>
    <property type="match status" value="1"/>
</dbReference>
<dbReference type="InterPro" id="IPR023408">
    <property type="entry name" value="MscS_beta-dom_sf"/>
</dbReference>
<evidence type="ECO:0000256" key="6">
    <source>
        <dbReference type="ARBA" id="ARBA00023136"/>
    </source>
</evidence>
<protein>
    <submittedName>
        <fullName evidence="10">Mechanosensitive ion channel domain-containing protein</fullName>
    </submittedName>
</protein>
<dbReference type="PANTHER" id="PTHR30221">
    <property type="entry name" value="SMALL-CONDUCTANCE MECHANOSENSITIVE CHANNEL"/>
    <property type="match status" value="1"/>
</dbReference>